<reference evidence="2 3" key="1">
    <citation type="journal article" date="2018" name="Nat. Ecol. Evol.">
        <title>Genomic signatures of mitonuclear coevolution across populations of Tigriopus californicus.</title>
        <authorList>
            <person name="Barreto F.S."/>
            <person name="Watson E.T."/>
            <person name="Lima T.G."/>
            <person name="Willett C.S."/>
            <person name="Edmands S."/>
            <person name="Li W."/>
            <person name="Burton R.S."/>
        </authorList>
    </citation>
    <scope>NUCLEOTIDE SEQUENCE [LARGE SCALE GENOMIC DNA]</scope>
    <source>
        <strain evidence="2 3">San Diego</strain>
    </source>
</reference>
<feature type="compositionally biased region" description="Basic residues" evidence="1">
    <location>
        <begin position="288"/>
        <end position="299"/>
    </location>
</feature>
<keyword evidence="3" id="KW-1185">Reference proteome</keyword>
<name>A0A553PNR5_TIGCA</name>
<sequence length="395" mass="43795">MTKPKPEGCGCGCGDEDDLFLEVPHGTEVSGELRRGFPVGFQRPWGSQNPVRWDDGIGEGRRAGTPYFEAEIVMKRPVCMVSLIQTNFVIHSDRKCSSEELKNSHVVLMGKFPSFVPNKQDLRRKSPRSAYPTKETDRGVYLRTSYLSMIVSCSSLSDSREIIHQRGALNLQRVLKSPNGMGRMSGPKKPLESITKPTTQTATSSGKPALNSAQSKLTPKPSKAKKAPKSENQPGGEKRKRDSVTKISRALSSSQPNLSHGLGANQRDHRKSSNASATSSGRTSANSTHKKKPRTKTNGKRAQPSTKKTDLISGKEHPDLKPKRTFGPDNRSPIFSLDIKTQNTRLVTTRQRQEIYALNRLMTTLENERFKTMVLEKAPRSDTKRPTGPLDDVFL</sequence>
<dbReference type="Pfam" id="PF15674">
    <property type="entry name" value="CCDC23"/>
    <property type="match status" value="1"/>
</dbReference>
<dbReference type="EMBL" id="VCGU01000002">
    <property type="protein sequence ID" value="TRY79316.1"/>
    <property type="molecule type" value="Genomic_DNA"/>
</dbReference>
<evidence type="ECO:0000256" key="1">
    <source>
        <dbReference type="SAM" id="MobiDB-lite"/>
    </source>
</evidence>
<gene>
    <name evidence="2" type="ORF">TCAL_06058</name>
</gene>
<dbReference type="AlphaFoldDB" id="A0A553PNR5"/>
<comment type="caution">
    <text evidence="2">The sequence shown here is derived from an EMBL/GenBank/DDBJ whole genome shotgun (WGS) entry which is preliminary data.</text>
</comment>
<proteinExistence type="predicted"/>
<feature type="compositionally biased region" description="Basic and acidic residues" evidence="1">
    <location>
        <begin position="307"/>
        <end position="322"/>
    </location>
</feature>
<accession>A0A553PNR5</accession>
<feature type="region of interest" description="Disordered" evidence="1">
    <location>
        <begin position="174"/>
        <end position="335"/>
    </location>
</feature>
<protein>
    <submittedName>
        <fullName evidence="2">Uncharacterized protein</fullName>
    </submittedName>
</protein>
<organism evidence="2 3">
    <name type="scientific">Tigriopus californicus</name>
    <name type="common">Marine copepod</name>
    <dbReference type="NCBI Taxonomy" id="6832"/>
    <lineage>
        <taxon>Eukaryota</taxon>
        <taxon>Metazoa</taxon>
        <taxon>Ecdysozoa</taxon>
        <taxon>Arthropoda</taxon>
        <taxon>Crustacea</taxon>
        <taxon>Multicrustacea</taxon>
        <taxon>Hexanauplia</taxon>
        <taxon>Copepoda</taxon>
        <taxon>Harpacticoida</taxon>
        <taxon>Harpacticidae</taxon>
        <taxon>Tigriopus</taxon>
    </lineage>
</organism>
<dbReference type="InterPro" id="IPR031378">
    <property type="entry name" value="SVBP"/>
</dbReference>
<dbReference type="Proteomes" id="UP000318571">
    <property type="component" value="Chromosome 6"/>
</dbReference>
<feature type="compositionally biased region" description="Polar residues" evidence="1">
    <location>
        <begin position="273"/>
        <end position="287"/>
    </location>
</feature>
<feature type="compositionally biased region" description="Polar residues" evidence="1">
    <location>
        <begin position="195"/>
        <end position="217"/>
    </location>
</feature>
<evidence type="ECO:0000313" key="3">
    <source>
        <dbReference type="Proteomes" id="UP000318571"/>
    </source>
</evidence>
<evidence type="ECO:0000313" key="2">
    <source>
        <dbReference type="EMBL" id="TRY79316.1"/>
    </source>
</evidence>